<accession>A0ABV9QCD8</accession>
<dbReference type="PANTHER" id="PTHR35609">
    <property type="entry name" value="MACRO DOMAIN-CONTAINING PROTEIN"/>
    <property type="match status" value="1"/>
</dbReference>
<dbReference type="RefSeq" id="WP_382431464.1">
    <property type="nucleotide sequence ID" value="NZ_JBHSHJ010000004.1"/>
</dbReference>
<keyword evidence="2" id="KW-1185">Reference proteome</keyword>
<protein>
    <submittedName>
        <fullName evidence="1">Uncharacterized protein</fullName>
    </submittedName>
</protein>
<reference evidence="2" key="1">
    <citation type="journal article" date="2019" name="Int. J. Syst. Evol. Microbiol.">
        <title>The Global Catalogue of Microorganisms (GCM) 10K type strain sequencing project: providing services to taxonomists for standard genome sequencing and annotation.</title>
        <authorList>
            <consortium name="The Broad Institute Genomics Platform"/>
            <consortium name="The Broad Institute Genome Sequencing Center for Infectious Disease"/>
            <person name="Wu L."/>
            <person name="Ma J."/>
        </authorList>
    </citation>
    <scope>NUCLEOTIDE SEQUENCE [LARGE SCALE GENOMIC DNA]</scope>
    <source>
        <strain evidence="2">CCUG 49452</strain>
    </source>
</reference>
<comment type="caution">
    <text evidence="1">The sequence shown here is derived from an EMBL/GenBank/DDBJ whole genome shotgun (WGS) entry which is preliminary data.</text>
</comment>
<organism evidence="1 2">
    <name type="scientific">Giesbergeria sinuosa</name>
    <dbReference type="NCBI Taxonomy" id="80883"/>
    <lineage>
        <taxon>Bacteria</taxon>
        <taxon>Pseudomonadati</taxon>
        <taxon>Pseudomonadota</taxon>
        <taxon>Betaproteobacteria</taxon>
        <taxon>Burkholderiales</taxon>
        <taxon>Comamonadaceae</taxon>
        <taxon>Giesbergeria</taxon>
    </lineage>
</organism>
<evidence type="ECO:0000313" key="2">
    <source>
        <dbReference type="Proteomes" id="UP001596001"/>
    </source>
</evidence>
<proteinExistence type="predicted"/>
<name>A0ABV9QCD8_9BURK</name>
<dbReference type="Proteomes" id="UP001596001">
    <property type="component" value="Unassembled WGS sequence"/>
</dbReference>
<dbReference type="EMBL" id="JBHSHJ010000004">
    <property type="protein sequence ID" value="MFC4788745.1"/>
    <property type="molecule type" value="Genomic_DNA"/>
</dbReference>
<sequence>MPPLSNWFETLTGFAEVDYHDVQRKLQVQGQRLISLVNQRSFGIGYLETPTLAILRERALPLQGAVSGELVVRNTIANAYALHTQPETNHALIQVASQFNLLEMTDYRVTPEQGVTRYQSDHTQGPACAMAAGAATIYRNYFVPLEDQVGQTKTCQINTLQDLSRALGVEQTMPMHNGYALPSVATLEQIHALLLHADEAQRDALRAQLRIGLHWDVEVTAQGAAQDQQVSQAFCSALPVAYSRADLHLWEPFARLVLEAAYEATLWAGVLNAAKHKNPRVYLTMLGGGAFGNHRDWIVQAIVRSLQRFQGVALEVHLVSYGSIAPDLQALAT</sequence>
<dbReference type="PANTHER" id="PTHR35609:SF1">
    <property type="entry name" value="MACRO DOMAIN-CONTAINING PROTEIN"/>
    <property type="match status" value="1"/>
</dbReference>
<evidence type="ECO:0000313" key="1">
    <source>
        <dbReference type="EMBL" id="MFC4788745.1"/>
    </source>
</evidence>
<gene>
    <name evidence="1" type="ORF">ACFO6X_07075</name>
</gene>